<keyword evidence="1" id="KW-0732">Signal</keyword>
<reference evidence="3" key="1">
    <citation type="journal article" date="2019" name="Int. J. Syst. Evol. Microbiol.">
        <title>The Global Catalogue of Microorganisms (GCM) 10K type strain sequencing project: providing services to taxonomists for standard genome sequencing and annotation.</title>
        <authorList>
            <consortium name="The Broad Institute Genomics Platform"/>
            <consortium name="The Broad Institute Genome Sequencing Center for Infectious Disease"/>
            <person name="Wu L."/>
            <person name="Ma J."/>
        </authorList>
    </citation>
    <scope>NUCLEOTIDE SEQUENCE [LARGE SCALE GENOMIC DNA]</scope>
    <source>
        <strain evidence="3">KCTC 22814</strain>
    </source>
</reference>
<dbReference type="Proteomes" id="UP001597525">
    <property type="component" value="Unassembled WGS sequence"/>
</dbReference>
<accession>A0ABW6BLM3</accession>
<feature type="signal peptide" evidence="1">
    <location>
        <begin position="1"/>
        <end position="19"/>
    </location>
</feature>
<sequence>MKKNILLLLFLVSCVTLFAQNHKIETNIFGDLVYESTDGRYTATMKKNIFDDLIFTDNRNNAITYEKKYLAKEWAGILGNKQKQTDLLLDLIRQNRRSEGYVAKYSIDIFDKLIIEDNRGYKLEQGKDIFGNEQFAEQRGGMKSSFKKGLNGTLEYSEGTNRASVRKYGLDKWRYEDSFENEIDFSEATWQRLMQRYGTDEDIFFVLIDQFFYR</sequence>
<proteinExistence type="predicted"/>
<name>A0ABW6BLM3_9SPHI</name>
<dbReference type="RefSeq" id="WP_320185453.1">
    <property type="nucleotide sequence ID" value="NZ_CP138332.1"/>
</dbReference>
<protein>
    <submittedName>
        <fullName evidence="2">Uncharacterized protein</fullName>
    </submittedName>
</protein>
<keyword evidence="3" id="KW-1185">Reference proteome</keyword>
<feature type="chain" id="PRO_5046166174" evidence="1">
    <location>
        <begin position="20"/>
        <end position="214"/>
    </location>
</feature>
<evidence type="ECO:0000313" key="3">
    <source>
        <dbReference type="Proteomes" id="UP001597525"/>
    </source>
</evidence>
<evidence type="ECO:0000313" key="2">
    <source>
        <dbReference type="EMBL" id="MFD2969620.1"/>
    </source>
</evidence>
<evidence type="ECO:0000256" key="1">
    <source>
        <dbReference type="SAM" id="SignalP"/>
    </source>
</evidence>
<gene>
    <name evidence="2" type="ORF">ACFS7Y_19655</name>
</gene>
<dbReference type="EMBL" id="JBHUPB010000014">
    <property type="protein sequence ID" value="MFD2969620.1"/>
    <property type="molecule type" value="Genomic_DNA"/>
</dbReference>
<comment type="caution">
    <text evidence="2">The sequence shown here is derived from an EMBL/GenBank/DDBJ whole genome shotgun (WGS) entry which is preliminary data.</text>
</comment>
<organism evidence="2 3">
    <name type="scientific">Sphingobacterium bambusae</name>
    <dbReference type="NCBI Taxonomy" id="662858"/>
    <lineage>
        <taxon>Bacteria</taxon>
        <taxon>Pseudomonadati</taxon>
        <taxon>Bacteroidota</taxon>
        <taxon>Sphingobacteriia</taxon>
        <taxon>Sphingobacteriales</taxon>
        <taxon>Sphingobacteriaceae</taxon>
        <taxon>Sphingobacterium</taxon>
    </lineage>
</organism>